<name>A0AAW2NPI6_SESRA</name>
<gene>
    <name evidence="4" type="ORF">Sradi_4373800</name>
</gene>
<dbReference type="EMBL" id="JACGWJ010000019">
    <property type="protein sequence ID" value="KAL0345425.1"/>
    <property type="molecule type" value="Genomic_DNA"/>
</dbReference>
<protein>
    <submittedName>
        <fullName evidence="4">GDSL esterase/lipase</fullName>
    </submittedName>
</protein>
<feature type="signal peptide" evidence="3">
    <location>
        <begin position="1"/>
        <end position="22"/>
    </location>
</feature>
<dbReference type="Gene3D" id="3.40.50.1110">
    <property type="entry name" value="SGNH hydrolase"/>
    <property type="match status" value="1"/>
</dbReference>
<dbReference type="AlphaFoldDB" id="A0AAW2NPI6"/>
<feature type="compositionally biased region" description="Basic and acidic residues" evidence="2">
    <location>
        <begin position="147"/>
        <end position="159"/>
    </location>
</feature>
<keyword evidence="3" id="KW-0732">Signal</keyword>
<accession>A0AAW2NPI6</accession>
<dbReference type="PANTHER" id="PTHR22835:SF683">
    <property type="entry name" value="OS05G0506800 PROTEIN"/>
    <property type="match status" value="1"/>
</dbReference>
<sequence>MAVVYAITILILVAASNKSASGCYDSIISFGDSLADTGNLLLLRPSNNPPPSGCPPYGQTFFHRPTGRFSDGRLVIDFIVGSGSLVPVLPNPNSHKGYQIRNPRTTVAKHPKPATKALSTKLIRSEPQRQSHQGTRTQPLRRATKAVQEKGHKGTRNRE</sequence>
<comment type="caution">
    <text evidence="4">The sequence shown here is derived from an EMBL/GenBank/DDBJ whole genome shotgun (WGS) entry which is preliminary data.</text>
</comment>
<evidence type="ECO:0000313" key="4">
    <source>
        <dbReference type="EMBL" id="KAL0345425.1"/>
    </source>
</evidence>
<evidence type="ECO:0000256" key="1">
    <source>
        <dbReference type="ARBA" id="ARBA00008668"/>
    </source>
</evidence>
<comment type="similarity">
    <text evidence="1">Belongs to the 'GDSL' lipolytic enzyme family.</text>
</comment>
<reference evidence="4" key="2">
    <citation type="journal article" date="2024" name="Plant">
        <title>Genomic evolution and insights into agronomic trait innovations of Sesamum species.</title>
        <authorList>
            <person name="Miao H."/>
            <person name="Wang L."/>
            <person name="Qu L."/>
            <person name="Liu H."/>
            <person name="Sun Y."/>
            <person name="Le M."/>
            <person name="Wang Q."/>
            <person name="Wei S."/>
            <person name="Zheng Y."/>
            <person name="Lin W."/>
            <person name="Duan Y."/>
            <person name="Cao H."/>
            <person name="Xiong S."/>
            <person name="Wang X."/>
            <person name="Wei L."/>
            <person name="Li C."/>
            <person name="Ma Q."/>
            <person name="Ju M."/>
            <person name="Zhao R."/>
            <person name="Li G."/>
            <person name="Mu C."/>
            <person name="Tian Q."/>
            <person name="Mei H."/>
            <person name="Zhang T."/>
            <person name="Gao T."/>
            <person name="Zhang H."/>
        </authorList>
    </citation>
    <scope>NUCLEOTIDE SEQUENCE</scope>
    <source>
        <strain evidence="4">G02</strain>
    </source>
</reference>
<dbReference type="InterPro" id="IPR036514">
    <property type="entry name" value="SGNH_hydro_sf"/>
</dbReference>
<proteinExistence type="inferred from homology"/>
<organism evidence="4">
    <name type="scientific">Sesamum radiatum</name>
    <name type="common">Black benniseed</name>
    <dbReference type="NCBI Taxonomy" id="300843"/>
    <lineage>
        <taxon>Eukaryota</taxon>
        <taxon>Viridiplantae</taxon>
        <taxon>Streptophyta</taxon>
        <taxon>Embryophyta</taxon>
        <taxon>Tracheophyta</taxon>
        <taxon>Spermatophyta</taxon>
        <taxon>Magnoliopsida</taxon>
        <taxon>eudicotyledons</taxon>
        <taxon>Gunneridae</taxon>
        <taxon>Pentapetalae</taxon>
        <taxon>asterids</taxon>
        <taxon>lamiids</taxon>
        <taxon>Lamiales</taxon>
        <taxon>Pedaliaceae</taxon>
        <taxon>Sesamum</taxon>
    </lineage>
</organism>
<evidence type="ECO:0000256" key="2">
    <source>
        <dbReference type="SAM" id="MobiDB-lite"/>
    </source>
</evidence>
<evidence type="ECO:0000256" key="3">
    <source>
        <dbReference type="SAM" id="SignalP"/>
    </source>
</evidence>
<reference evidence="4" key="1">
    <citation type="submission" date="2020-06" db="EMBL/GenBank/DDBJ databases">
        <authorList>
            <person name="Li T."/>
            <person name="Hu X."/>
            <person name="Zhang T."/>
            <person name="Song X."/>
            <person name="Zhang H."/>
            <person name="Dai N."/>
            <person name="Sheng W."/>
            <person name="Hou X."/>
            <person name="Wei L."/>
        </authorList>
    </citation>
    <scope>NUCLEOTIDE SEQUENCE</scope>
    <source>
        <strain evidence="4">G02</strain>
        <tissue evidence="4">Leaf</tissue>
    </source>
</reference>
<feature type="region of interest" description="Disordered" evidence="2">
    <location>
        <begin position="107"/>
        <end position="159"/>
    </location>
</feature>
<feature type="chain" id="PRO_5043475459" evidence="3">
    <location>
        <begin position="23"/>
        <end position="159"/>
    </location>
</feature>
<dbReference type="PANTHER" id="PTHR22835">
    <property type="entry name" value="ZINC FINGER FYVE DOMAIN CONTAINING PROTEIN"/>
    <property type="match status" value="1"/>
</dbReference>